<protein>
    <submittedName>
        <fullName evidence="2">Uncharacterized protein</fullName>
    </submittedName>
</protein>
<proteinExistence type="predicted"/>
<keyword evidence="1" id="KW-0472">Membrane</keyword>
<accession>A0A1X1RL61</accession>
<dbReference type="Proteomes" id="UP000230971">
    <property type="component" value="Unassembled WGS sequence"/>
</dbReference>
<keyword evidence="1" id="KW-0812">Transmembrane</keyword>
<dbReference type="Proteomes" id="UP000193907">
    <property type="component" value="Unassembled WGS sequence"/>
</dbReference>
<evidence type="ECO:0000313" key="3">
    <source>
        <dbReference type="EMBL" id="PIB78494.1"/>
    </source>
</evidence>
<comment type="caution">
    <text evidence="2">The sequence shown here is derived from an EMBL/GenBank/DDBJ whole genome shotgun (WGS) entry which is preliminary data.</text>
</comment>
<dbReference type="EMBL" id="LQOM01000046">
    <property type="protein sequence ID" value="ORV08415.1"/>
    <property type="molecule type" value="Genomic_DNA"/>
</dbReference>
<evidence type="ECO:0000313" key="4">
    <source>
        <dbReference type="Proteomes" id="UP000193907"/>
    </source>
</evidence>
<organism evidence="2 4">
    <name type="scientific">Mycobacterium celatum</name>
    <dbReference type="NCBI Taxonomy" id="28045"/>
    <lineage>
        <taxon>Bacteria</taxon>
        <taxon>Bacillati</taxon>
        <taxon>Actinomycetota</taxon>
        <taxon>Actinomycetes</taxon>
        <taxon>Mycobacteriales</taxon>
        <taxon>Mycobacteriaceae</taxon>
        <taxon>Mycobacterium</taxon>
    </lineage>
</organism>
<dbReference type="EMBL" id="PDKV01000015">
    <property type="protein sequence ID" value="PIB78494.1"/>
    <property type="molecule type" value="Genomic_DNA"/>
</dbReference>
<reference evidence="2 4" key="1">
    <citation type="submission" date="2016-01" db="EMBL/GenBank/DDBJ databases">
        <title>The new phylogeny of the genus Mycobacterium.</title>
        <authorList>
            <person name="Tarcisio F."/>
            <person name="Conor M."/>
            <person name="Antonella G."/>
            <person name="Elisabetta G."/>
            <person name="Giulia F.S."/>
            <person name="Sara T."/>
            <person name="Anna F."/>
            <person name="Clotilde B."/>
            <person name="Roberto B."/>
            <person name="Veronica D.S."/>
            <person name="Fabio R."/>
            <person name="Monica P."/>
            <person name="Olivier J."/>
            <person name="Enrico T."/>
            <person name="Nicola S."/>
        </authorList>
    </citation>
    <scope>NUCLEOTIDE SEQUENCE [LARGE SCALE GENOMIC DNA]</scope>
    <source>
        <strain evidence="2 4">DSM 44243</strain>
    </source>
</reference>
<evidence type="ECO:0000313" key="5">
    <source>
        <dbReference type="Proteomes" id="UP000230971"/>
    </source>
</evidence>
<sequence>MVHGRYLLTALLVGATTLCVIPFVQWLYIARFAPRAMADSSGTTLRLDRRLDVLSAVLMLDAAVVLGSWAVLGHLHIVTVPFPEELHRDYLIMFGGPALVCAVLVWLMIKRRGGGYVRLTPQGFVFAEGLVAKRGTWSDVTAVTDVAPKRSYGWGPFKLTFSHAYALCPITIAMANGKLMTVKQAGLYATDGDALREVVRFYWQHPGYRVELTDGRALQRLRDAQFEA</sequence>
<reference evidence="3 5" key="2">
    <citation type="journal article" date="2017" name="Infect. Genet. Evol.">
        <title>The new phylogeny of the genus Mycobacterium: The old and the news.</title>
        <authorList>
            <person name="Tortoli E."/>
            <person name="Fedrizzi T."/>
            <person name="Meehan C.J."/>
            <person name="Trovato A."/>
            <person name="Grottola A."/>
            <person name="Giacobazzi E."/>
            <person name="Serpini G.F."/>
            <person name="Tagliazucchi S."/>
            <person name="Fabio A."/>
            <person name="Bettua C."/>
            <person name="Bertorelli R."/>
            <person name="Frascaro F."/>
            <person name="De Sanctis V."/>
            <person name="Pecorari M."/>
            <person name="Jousson O."/>
            <person name="Segata N."/>
            <person name="Cirillo D.M."/>
        </authorList>
    </citation>
    <scope>NUCLEOTIDE SEQUENCE [LARGE SCALE GENOMIC DNA]</scope>
    <source>
        <strain evidence="3 5">NCTC 12882</strain>
    </source>
</reference>
<gene>
    <name evidence="2" type="ORF">AWB95_20210</name>
    <name evidence="3" type="ORF">CQY23_13615</name>
</gene>
<feature type="transmembrane region" description="Helical" evidence="1">
    <location>
        <begin position="90"/>
        <end position="109"/>
    </location>
</feature>
<name>A0A1X1RL61_MYCCE</name>
<evidence type="ECO:0000313" key="2">
    <source>
        <dbReference type="EMBL" id="ORV08415.1"/>
    </source>
</evidence>
<evidence type="ECO:0000256" key="1">
    <source>
        <dbReference type="SAM" id="Phobius"/>
    </source>
</evidence>
<feature type="transmembrane region" description="Helical" evidence="1">
    <location>
        <begin position="6"/>
        <end position="30"/>
    </location>
</feature>
<dbReference type="AlphaFoldDB" id="A0A1X1RL61"/>
<feature type="transmembrane region" description="Helical" evidence="1">
    <location>
        <begin position="51"/>
        <end position="70"/>
    </location>
</feature>
<keyword evidence="4" id="KW-1185">Reference proteome</keyword>
<keyword evidence="1" id="KW-1133">Transmembrane helix</keyword>
<dbReference type="STRING" id="28045.AWB95_20210"/>